<accession>A0ABX6AP29</accession>
<dbReference type="Proteomes" id="UP000327143">
    <property type="component" value="Chromosome"/>
</dbReference>
<evidence type="ECO:0000313" key="1">
    <source>
        <dbReference type="EMBL" id="QEU88987.1"/>
    </source>
</evidence>
<reference evidence="1 2" key="1">
    <citation type="submission" date="2017-09" db="EMBL/GenBank/DDBJ databases">
        <authorList>
            <person name="Lee N."/>
            <person name="Cho B.-K."/>
        </authorList>
    </citation>
    <scope>NUCLEOTIDE SEQUENCE [LARGE SCALE GENOMIC DNA]</scope>
    <source>
        <strain evidence="1 2">ATCC 39115</strain>
    </source>
</reference>
<name>A0ABX6AP29_STRVD</name>
<evidence type="ECO:0000313" key="2">
    <source>
        <dbReference type="Proteomes" id="UP000327143"/>
    </source>
</evidence>
<gene>
    <name evidence="1" type="ORF">CP969_00425</name>
</gene>
<dbReference type="Pfam" id="PF19462">
    <property type="entry name" value="DUF5999"/>
    <property type="match status" value="1"/>
</dbReference>
<dbReference type="EMBL" id="CP023700">
    <property type="protein sequence ID" value="QEU88987.1"/>
    <property type="molecule type" value="Genomic_DNA"/>
</dbReference>
<protein>
    <submittedName>
        <fullName evidence="1">Uncharacterized protein</fullName>
    </submittedName>
</protein>
<dbReference type="InterPro" id="IPR046041">
    <property type="entry name" value="DUF5999"/>
</dbReference>
<sequence length="71" mass="7447">MCGHRPECPPADAADREAARVRARHLEIGCSELCNGVLVFEDTGCLLPAGKVIGPRRSMPLAATPCTAVTS</sequence>
<proteinExistence type="predicted"/>
<keyword evidence="2" id="KW-1185">Reference proteome</keyword>
<organism evidence="1 2">
    <name type="scientific">Streptomyces viridosporus T7A</name>
    <dbReference type="NCBI Taxonomy" id="665577"/>
    <lineage>
        <taxon>Bacteria</taxon>
        <taxon>Bacillati</taxon>
        <taxon>Actinomycetota</taxon>
        <taxon>Actinomycetes</taxon>
        <taxon>Kitasatosporales</taxon>
        <taxon>Streptomycetaceae</taxon>
        <taxon>Streptomyces</taxon>
    </lineage>
</organism>